<dbReference type="GO" id="GO:0030983">
    <property type="term" value="F:mismatched DNA binding"/>
    <property type="evidence" value="ECO:0007669"/>
    <property type="project" value="InterPro"/>
</dbReference>
<dbReference type="HAMAP" id="MF_00149">
    <property type="entry name" value="DNA_mis_repair"/>
    <property type="match status" value="1"/>
</dbReference>
<dbReference type="InterPro" id="IPR042121">
    <property type="entry name" value="MutL_C_regsub"/>
</dbReference>
<keyword evidence="8" id="KW-0540">Nuclease</keyword>
<dbReference type="Gene3D" id="3.30.230.10">
    <property type="match status" value="1"/>
</dbReference>
<dbReference type="FunFam" id="3.30.565.10:FF:000003">
    <property type="entry name" value="DNA mismatch repair endonuclease MutL"/>
    <property type="match status" value="1"/>
</dbReference>
<dbReference type="Pfam" id="PF13589">
    <property type="entry name" value="HATPase_c_3"/>
    <property type="match status" value="1"/>
</dbReference>
<dbReference type="InterPro" id="IPR020667">
    <property type="entry name" value="DNA_mismatch_repair_MutL"/>
</dbReference>
<evidence type="ECO:0000259" key="7">
    <source>
        <dbReference type="SMART" id="SM01340"/>
    </source>
</evidence>
<dbReference type="InterPro" id="IPR002099">
    <property type="entry name" value="MutL/Mlh/PMS"/>
</dbReference>
<dbReference type="GO" id="GO:0140664">
    <property type="term" value="F:ATP-dependent DNA damage sensor activity"/>
    <property type="evidence" value="ECO:0007669"/>
    <property type="project" value="InterPro"/>
</dbReference>
<evidence type="ECO:0000313" key="8">
    <source>
        <dbReference type="EMBL" id="HIR65938.1"/>
    </source>
</evidence>
<feature type="domain" description="DNA mismatch repair protein S5" evidence="7">
    <location>
        <begin position="210"/>
        <end position="328"/>
    </location>
</feature>
<evidence type="ECO:0000256" key="2">
    <source>
        <dbReference type="ARBA" id="ARBA00021975"/>
    </source>
</evidence>
<dbReference type="GO" id="GO:0004519">
    <property type="term" value="F:endonuclease activity"/>
    <property type="evidence" value="ECO:0007669"/>
    <property type="project" value="UniProtKB-KW"/>
</dbReference>
<dbReference type="SUPFAM" id="SSF55874">
    <property type="entry name" value="ATPase domain of HSP90 chaperone/DNA topoisomerase II/histidine kinase"/>
    <property type="match status" value="1"/>
</dbReference>
<dbReference type="InterPro" id="IPR014790">
    <property type="entry name" value="MutL_C"/>
</dbReference>
<dbReference type="Proteomes" id="UP000824200">
    <property type="component" value="Unassembled WGS sequence"/>
</dbReference>
<proteinExistence type="inferred from homology"/>
<dbReference type="CDD" id="cd00782">
    <property type="entry name" value="MutL_Trans"/>
    <property type="match status" value="1"/>
</dbReference>
<dbReference type="GO" id="GO:0006298">
    <property type="term" value="P:mismatch repair"/>
    <property type="evidence" value="ECO:0007669"/>
    <property type="project" value="UniProtKB-UniRule"/>
</dbReference>
<dbReference type="NCBIfam" id="TIGR00585">
    <property type="entry name" value="mutl"/>
    <property type="match status" value="1"/>
</dbReference>
<feature type="domain" description="MutL C-terminal dimerisation" evidence="6">
    <location>
        <begin position="463"/>
        <end position="601"/>
    </location>
</feature>
<protein>
    <recommendedName>
        <fullName evidence="2 5">DNA mismatch repair protein MutL</fullName>
    </recommendedName>
</protein>
<dbReference type="InterPro" id="IPR013507">
    <property type="entry name" value="DNA_mismatch_S5_2-like"/>
</dbReference>
<dbReference type="Pfam" id="PF08676">
    <property type="entry name" value="MutL_C"/>
    <property type="match status" value="1"/>
</dbReference>
<comment type="similarity">
    <text evidence="1 5">Belongs to the DNA mismatch repair MutL/HexB family.</text>
</comment>
<dbReference type="InterPro" id="IPR014762">
    <property type="entry name" value="DNA_mismatch_repair_CS"/>
</dbReference>
<evidence type="ECO:0000256" key="1">
    <source>
        <dbReference type="ARBA" id="ARBA00006082"/>
    </source>
</evidence>
<keyword evidence="8" id="KW-0378">Hydrolase</keyword>
<gene>
    <name evidence="5 8" type="primary">mutL</name>
    <name evidence="8" type="ORF">IAC95_03530</name>
</gene>
<evidence type="ECO:0000256" key="5">
    <source>
        <dbReference type="HAMAP-Rule" id="MF_00149"/>
    </source>
</evidence>
<dbReference type="EMBL" id="DVHL01000029">
    <property type="protein sequence ID" value="HIR65938.1"/>
    <property type="molecule type" value="Genomic_DNA"/>
</dbReference>
<evidence type="ECO:0000313" key="9">
    <source>
        <dbReference type="Proteomes" id="UP000824200"/>
    </source>
</evidence>
<comment type="function">
    <text evidence="5">This protein is involved in the repair of mismatches in DNA. It is required for dam-dependent methyl-directed DNA mismatch repair. May act as a 'molecular matchmaker', a protein that promotes the formation of a stable complex between two or more DNA-binding proteins in an ATP-dependent manner without itself being part of a final effector complex.</text>
</comment>
<dbReference type="SMART" id="SM01340">
    <property type="entry name" value="DNA_mis_repair"/>
    <property type="match status" value="1"/>
</dbReference>
<dbReference type="GO" id="GO:0016887">
    <property type="term" value="F:ATP hydrolysis activity"/>
    <property type="evidence" value="ECO:0007669"/>
    <property type="project" value="InterPro"/>
</dbReference>
<dbReference type="PROSITE" id="PS00058">
    <property type="entry name" value="DNA_MISMATCH_REPAIR_1"/>
    <property type="match status" value="1"/>
</dbReference>
<dbReference type="GO" id="GO:0005524">
    <property type="term" value="F:ATP binding"/>
    <property type="evidence" value="ECO:0007669"/>
    <property type="project" value="InterPro"/>
</dbReference>
<organism evidence="8 9">
    <name type="scientific">Candidatus Fimimonas gallinarum</name>
    <dbReference type="NCBI Taxonomy" id="2840821"/>
    <lineage>
        <taxon>Bacteria</taxon>
        <taxon>Pseudomonadati</taxon>
        <taxon>Myxococcota</taxon>
        <taxon>Myxococcia</taxon>
        <taxon>Myxococcales</taxon>
        <taxon>Cystobacterineae</taxon>
        <taxon>Myxococcaceae</taxon>
        <taxon>Myxococcaceae incertae sedis</taxon>
        <taxon>Candidatus Fimimonas</taxon>
    </lineage>
</organism>
<dbReference type="Gene3D" id="3.30.1540.20">
    <property type="entry name" value="MutL, C-terminal domain, dimerisation subdomain"/>
    <property type="match status" value="1"/>
</dbReference>
<comment type="caution">
    <text evidence="8">The sequence shown here is derived from an EMBL/GenBank/DDBJ whole genome shotgun (WGS) entry which is preliminary data.</text>
</comment>
<sequence>MISNRINVLTPDIYNKISAGEVVEKPASALKEVVENSIDAGARRILIEVTDGGFQLISVSDNGSGIYEEDLEAAFIKHATSKLSSAEDLTSIQTLGFRGEALSSIAAVSRIKLTSRKATSETGVTVTVENGKITSKQYVSANVGTKIEIRDLFYNTPARKKFMKAPAREAVDISKFVAKLILTNPNLQITYILDGKTVYQTKGEGLSEAIFAVYGADCLENCLPVRYDGEAISINGYIGSPQYSKPNSTYQTLSVNGRCVIDKNIQNAIAQAFKPYLMGRQYPFFVLDVALPCDTVDVNVHPRKTEVRFQNLQMVCGKFYRAVEKTLKEFTEARVKQTLGVDSAPTQQSEQEEIYFTPNRQFVPSTFFKNISEMTADQVSDVLEIQKQTNLQRVQPLEEFADELERTLTVQSARKEMGLDEEEVRQPAATMTMQAQPLPVETPAKGQPEPQDIADELLEKTRVLGSAFRTYLILEIDDKVIFVDQHAAHERILFDKFMEGKSQAMQPLLFPFVFSVKDDEADFIERNLENILKAGVEVEPFGKNTFRICSVSTLLADTKMDEFVRYLLADADKLNLDDKQLIVEKVASMACKAAVKAGYVLTEFEIKYILKGIYENKILQCPHGRPITVVFTKTQLEKMFKRIV</sequence>
<reference evidence="8" key="2">
    <citation type="journal article" date="2021" name="PeerJ">
        <title>Extensive microbial diversity within the chicken gut microbiome revealed by metagenomics and culture.</title>
        <authorList>
            <person name="Gilroy R."/>
            <person name="Ravi A."/>
            <person name="Getino M."/>
            <person name="Pursley I."/>
            <person name="Horton D.L."/>
            <person name="Alikhan N.F."/>
            <person name="Baker D."/>
            <person name="Gharbi K."/>
            <person name="Hall N."/>
            <person name="Watson M."/>
            <person name="Adriaenssens E.M."/>
            <person name="Foster-Nyarko E."/>
            <person name="Jarju S."/>
            <person name="Secka A."/>
            <person name="Antonio M."/>
            <person name="Oren A."/>
            <person name="Chaudhuri R.R."/>
            <person name="La Ragione R."/>
            <person name="Hildebrand F."/>
            <person name="Pallen M.J."/>
        </authorList>
    </citation>
    <scope>NUCLEOTIDE SEQUENCE</scope>
    <source>
        <strain evidence="8">CHK121-14286</strain>
    </source>
</reference>
<dbReference type="Pfam" id="PF01119">
    <property type="entry name" value="DNA_mis_repair"/>
    <property type="match status" value="1"/>
</dbReference>
<reference evidence="8" key="1">
    <citation type="submission" date="2020-10" db="EMBL/GenBank/DDBJ databases">
        <authorList>
            <person name="Gilroy R."/>
        </authorList>
    </citation>
    <scope>NUCLEOTIDE SEQUENCE</scope>
    <source>
        <strain evidence="8">CHK121-14286</strain>
    </source>
</reference>
<accession>A0A9D1E3Q8</accession>
<dbReference type="Gene3D" id="3.30.565.10">
    <property type="entry name" value="Histidine kinase-like ATPase, C-terminal domain"/>
    <property type="match status" value="1"/>
</dbReference>
<dbReference type="SUPFAM" id="SSF118116">
    <property type="entry name" value="DNA mismatch repair protein MutL"/>
    <property type="match status" value="1"/>
</dbReference>
<name>A0A9D1E3Q8_9BACT</name>
<dbReference type="InterPro" id="IPR014721">
    <property type="entry name" value="Ribsml_uS5_D2-typ_fold_subgr"/>
</dbReference>
<dbReference type="InterPro" id="IPR036890">
    <property type="entry name" value="HATPase_C_sf"/>
</dbReference>
<keyword evidence="3 5" id="KW-0227">DNA damage</keyword>
<dbReference type="InterPro" id="IPR042120">
    <property type="entry name" value="MutL_C_dimsub"/>
</dbReference>
<dbReference type="InterPro" id="IPR020568">
    <property type="entry name" value="Ribosomal_Su5_D2-typ_SF"/>
</dbReference>
<evidence type="ECO:0000256" key="4">
    <source>
        <dbReference type="ARBA" id="ARBA00023204"/>
    </source>
</evidence>
<dbReference type="SMART" id="SM00853">
    <property type="entry name" value="MutL_C"/>
    <property type="match status" value="1"/>
</dbReference>
<dbReference type="InterPro" id="IPR037198">
    <property type="entry name" value="MutL_C_sf"/>
</dbReference>
<evidence type="ECO:0000259" key="6">
    <source>
        <dbReference type="SMART" id="SM00853"/>
    </source>
</evidence>
<keyword evidence="4 5" id="KW-0234">DNA repair</keyword>
<dbReference type="PANTHER" id="PTHR10073:SF12">
    <property type="entry name" value="DNA MISMATCH REPAIR PROTEIN MLH1"/>
    <property type="match status" value="1"/>
</dbReference>
<dbReference type="InterPro" id="IPR038973">
    <property type="entry name" value="MutL/Mlh/Pms-like"/>
</dbReference>
<dbReference type="PANTHER" id="PTHR10073">
    <property type="entry name" value="DNA MISMATCH REPAIR PROTEIN MLH, PMS, MUTL"/>
    <property type="match status" value="1"/>
</dbReference>
<dbReference type="Gene3D" id="3.30.1370.100">
    <property type="entry name" value="MutL, C-terminal domain, regulatory subdomain"/>
    <property type="match status" value="1"/>
</dbReference>
<dbReference type="GO" id="GO:0032300">
    <property type="term" value="C:mismatch repair complex"/>
    <property type="evidence" value="ECO:0007669"/>
    <property type="project" value="InterPro"/>
</dbReference>
<dbReference type="CDD" id="cd16926">
    <property type="entry name" value="HATPase_MutL-MLH-PMS-like"/>
    <property type="match status" value="1"/>
</dbReference>
<keyword evidence="8" id="KW-0255">Endonuclease</keyword>
<evidence type="ECO:0000256" key="3">
    <source>
        <dbReference type="ARBA" id="ARBA00022763"/>
    </source>
</evidence>
<dbReference type="AlphaFoldDB" id="A0A9D1E3Q8"/>
<dbReference type="SUPFAM" id="SSF54211">
    <property type="entry name" value="Ribosomal protein S5 domain 2-like"/>
    <property type="match status" value="1"/>
</dbReference>